<reference evidence="1" key="1">
    <citation type="submission" date="2016-03" db="EMBL/GenBank/DDBJ databases">
        <title>Gut transcriptome analysis on engorged females of Ornithodoros mimon (Acari: Argasidae) and phylogenetic inferences of soft ticks.</title>
        <authorList>
            <person name="Landulfo G.A."/>
            <person name="Giovanni D."/>
            <person name="Carvalho E."/>
            <person name="Junqueira-de-Azevedo I."/>
            <person name="Patane J."/>
            <person name="Mendoca R."/>
            <person name="Barros-Battesti D."/>
        </authorList>
    </citation>
    <scope>NUCLEOTIDE SEQUENCE</scope>
    <source>
        <strain evidence="1">Females</strain>
        <tissue evidence="1">Gut</tissue>
    </source>
</reference>
<accession>A0A147BA95</accession>
<feature type="non-terminal residue" evidence="1">
    <location>
        <position position="1"/>
    </location>
</feature>
<organism evidence="1">
    <name type="scientific">Alectorobius mimon</name>
    <dbReference type="NCBI Taxonomy" id="360319"/>
    <lineage>
        <taxon>Eukaryota</taxon>
        <taxon>Metazoa</taxon>
        <taxon>Ecdysozoa</taxon>
        <taxon>Arthropoda</taxon>
        <taxon>Chelicerata</taxon>
        <taxon>Arachnida</taxon>
        <taxon>Acari</taxon>
        <taxon>Parasitiformes</taxon>
        <taxon>Ixodida</taxon>
        <taxon>Ixodoidea</taxon>
        <taxon>Argasidae</taxon>
        <taxon>Ornithodorinae</taxon>
        <taxon>Alectorobius</taxon>
    </lineage>
</organism>
<name>A0A147BA95_9ACAR</name>
<feature type="non-terminal residue" evidence="1">
    <location>
        <position position="322"/>
    </location>
</feature>
<proteinExistence type="predicted"/>
<dbReference type="EMBL" id="GEIB01000666">
    <property type="protein sequence ID" value="JAR87295.1"/>
    <property type="molecule type" value="Transcribed_RNA"/>
</dbReference>
<dbReference type="AlphaFoldDB" id="A0A147BA95"/>
<sequence length="322" mass="36036">SLRRNLKVVTSSPEDSALIKTTCKHLLTILDGTRRPWLLDFLDGGFLFSKLVTVFCEDFSQDFGDCALYRLYKELLVKVIREAFRKKNTVSKIAPLVDEFKDTISTGGMLKQKPFSTAAIILFDHLVMEVSKKVLQEDTKRYIQKCASSLSEAFSLHLGHLLEDVTLPIEGRSQAFETGALLVKYATAASRLPSEETDEEYRRKVVSGALSMACRDVMESKNSSTLSREALSFLSVAFKHKRNLTAFPGVSIPDVWMGTNFAFTMAAKQTSKSTLLTLRNCLADDEVTFLQEIFKCCSSDEIKDILEKLLTLMLSDQIPSPA</sequence>
<evidence type="ECO:0008006" key="2">
    <source>
        <dbReference type="Google" id="ProtNLM"/>
    </source>
</evidence>
<evidence type="ECO:0000313" key="1">
    <source>
        <dbReference type="EMBL" id="JAR87295.1"/>
    </source>
</evidence>
<protein>
    <recommendedName>
        <fullName evidence="2">PRKDC</fullName>
    </recommendedName>
</protein>